<dbReference type="AlphaFoldDB" id="A0A3P6TLY7"/>
<name>A0A3P6TLY7_LITSI</name>
<evidence type="ECO:0000313" key="3">
    <source>
        <dbReference type="Proteomes" id="UP000277928"/>
    </source>
</evidence>
<dbReference type="Proteomes" id="UP000277928">
    <property type="component" value="Unassembled WGS sequence"/>
</dbReference>
<dbReference type="OrthoDB" id="5852446at2759"/>
<gene>
    <name evidence="2" type="ORF">NLS_LOCUS9011</name>
</gene>
<keyword evidence="1" id="KW-1133">Transmembrane helix</keyword>
<organism evidence="2 3">
    <name type="scientific">Litomosoides sigmodontis</name>
    <name type="common">Filarial nematode worm</name>
    <dbReference type="NCBI Taxonomy" id="42156"/>
    <lineage>
        <taxon>Eukaryota</taxon>
        <taxon>Metazoa</taxon>
        <taxon>Ecdysozoa</taxon>
        <taxon>Nematoda</taxon>
        <taxon>Chromadorea</taxon>
        <taxon>Rhabditida</taxon>
        <taxon>Spirurina</taxon>
        <taxon>Spiruromorpha</taxon>
        <taxon>Filarioidea</taxon>
        <taxon>Onchocercidae</taxon>
        <taxon>Litomosoides</taxon>
    </lineage>
</organism>
<reference evidence="2 3" key="1">
    <citation type="submission" date="2018-08" db="EMBL/GenBank/DDBJ databases">
        <authorList>
            <person name="Laetsch R D."/>
            <person name="Stevens L."/>
            <person name="Kumar S."/>
            <person name="Blaxter L. M."/>
        </authorList>
    </citation>
    <scope>NUCLEOTIDE SEQUENCE [LARGE SCALE GENOMIC DNA]</scope>
</reference>
<keyword evidence="1" id="KW-0472">Membrane</keyword>
<keyword evidence="3" id="KW-1185">Reference proteome</keyword>
<dbReference type="OMA" id="LITTCCK"/>
<dbReference type="EMBL" id="UYRX01001317">
    <property type="protein sequence ID" value="VDK89172.1"/>
    <property type="molecule type" value="Genomic_DNA"/>
</dbReference>
<sequence>MNLLKKNEVLKELSDELPLNSLLLKATKTVDDRLQLHCNTFKKISKRMESIHLLAIIMKILFICMQISTFTGIALPLITMCCRKGLSEESSIDRNLKPKVSREVMNTPEQRNAIKKIKEGQMTAANENETVDDAVSNWGAVQKMERKV</sequence>
<keyword evidence="1" id="KW-0812">Transmembrane</keyword>
<evidence type="ECO:0000313" key="2">
    <source>
        <dbReference type="EMBL" id="VDK89172.1"/>
    </source>
</evidence>
<proteinExistence type="predicted"/>
<feature type="transmembrane region" description="Helical" evidence="1">
    <location>
        <begin position="51"/>
        <end position="78"/>
    </location>
</feature>
<protein>
    <submittedName>
        <fullName evidence="2">Uncharacterized protein</fullName>
    </submittedName>
</protein>
<evidence type="ECO:0000256" key="1">
    <source>
        <dbReference type="SAM" id="Phobius"/>
    </source>
</evidence>
<accession>A0A3P6TLY7</accession>